<evidence type="ECO:0000256" key="5">
    <source>
        <dbReference type="ARBA" id="ARBA00022692"/>
    </source>
</evidence>
<dbReference type="Gene3D" id="1.10.3720.10">
    <property type="entry name" value="MetI-like"/>
    <property type="match status" value="1"/>
</dbReference>
<dbReference type="InterPro" id="IPR010065">
    <property type="entry name" value="AA_ABC_transptr_permease_3TM"/>
</dbReference>
<evidence type="ECO:0000256" key="6">
    <source>
        <dbReference type="ARBA" id="ARBA00022989"/>
    </source>
</evidence>
<comment type="similarity">
    <text evidence="2">Belongs to the binding-protein-dependent transport system permease family. HisMQ subfamily.</text>
</comment>
<name>A0ABM8S414_9BURK</name>
<evidence type="ECO:0000256" key="2">
    <source>
        <dbReference type="ARBA" id="ARBA00010072"/>
    </source>
</evidence>
<gene>
    <name evidence="10" type="primary">gltJ_3</name>
    <name evidence="10" type="ORF">R69776_04609</name>
</gene>
<evidence type="ECO:0000256" key="1">
    <source>
        <dbReference type="ARBA" id="ARBA00004429"/>
    </source>
</evidence>
<dbReference type="Proteomes" id="UP000673821">
    <property type="component" value="Unassembled WGS sequence"/>
</dbReference>
<dbReference type="CDD" id="cd06261">
    <property type="entry name" value="TM_PBP2"/>
    <property type="match status" value="1"/>
</dbReference>
<protein>
    <submittedName>
        <fullName evidence="10">Glutamate/aspartate import permease protein GltJ</fullName>
    </submittedName>
</protein>
<dbReference type="PANTHER" id="PTHR30614:SF42">
    <property type="entry name" value="GLUTAMATE_ASPARTATE IMPORT PERMEASE PROTEIN GLTJ"/>
    <property type="match status" value="1"/>
</dbReference>
<keyword evidence="11" id="KW-1185">Reference proteome</keyword>
<reference evidence="10 11" key="1">
    <citation type="submission" date="2021-02" db="EMBL/GenBank/DDBJ databases">
        <authorList>
            <person name="Vanwijnsberghe S."/>
        </authorList>
    </citation>
    <scope>NUCLEOTIDE SEQUENCE [LARGE SCALE GENOMIC DNA]</scope>
    <source>
        <strain evidence="10 11">R-69776</strain>
    </source>
</reference>
<keyword evidence="7 8" id="KW-0472">Membrane</keyword>
<evidence type="ECO:0000313" key="10">
    <source>
        <dbReference type="EMBL" id="CAE6787725.1"/>
    </source>
</evidence>
<evidence type="ECO:0000259" key="9">
    <source>
        <dbReference type="PROSITE" id="PS50928"/>
    </source>
</evidence>
<evidence type="ECO:0000256" key="4">
    <source>
        <dbReference type="ARBA" id="ARBA00022475"/>
    </source>
</evidence>
<feature type="domain" description="ABC transmembrane type-1" evidence="9">
    <location>
        <begin position="32"/>
        <end position="232"/>
    </location>
</feature>
<dbReference type="PROSITE" id="PS50928">
    <property type="entry name" value="ABC_TM1"/>
    <property type="match status" value="1"/>
</dbReference>
<dbReference type="PANTHER" id="PTHR30614">
    <property type="entry name" value="MEMBRANE COMPONENT OF AMINO ACID ABC TRANSPORTER"/>
    <property type="match status" value="1"/>
</dbReference>
<feature type="transmembrane region" description="Helical" evidence="8">
    <location>
        <begin position="68"/>
        <end position="89"/>
    </location>
</feature>
<evidence type="ECO:0000256" key="7">
    <source>
        <dbReference type="ARBA" id="ARBA00023136"/>
    </source>
</evidence>
<keyword evidence="4" id="KW-1003">Cell membrane</keyword>
<organism evidence="10 11">
    <name type="scientific">Paraburkholderia nemoris</name>
    <dbReference type="NCBI Taxonomy" id="2793076"/>
    <lineage>
        <taxon>Bacteria</taxon>
        <taxon>Pseudomonadati</taxon>
        <taxon>Pseudomonadota</taxon>
        <taxon>Betaproteobacteria</taxon>
        <taxon>Burkholderiales</taxon>
        <taxon>Burkholderiaceae</taxon>
        <taxon>Paraburkholderia</taxon>
    </lineage>
</organism>
<keyword evidence="3 8" id="KW-0813">Transport</keyword>
<dbReference type="InterPro" id="IPR035906">
    <property type="entry name" value="MetI-like_sf"/>
</dbReference>
<dbReference type="NCBIfam" id="TIGR01726">
    <property type="entry name" value="HEQRo_perm_3TM"/>
    <property type="match status" value="1"/>
</dbReference>
<keyword evidence="5 8" id="KW-0812">Transmembrane</keyword>
<comment type="subcellular location">
    <subcellularLocation>
        <location evidence="1">Cell inner membrane</location>
        <topology evidence="1">Multi-pass membrane protein</topology>
    </subcellularLocation>
    <subcellularLocation>
        <location evidence="8">Cell membrane</location>
        <topology evidence="8">Multi-pass membrane protein</topology>
    </subcellularLocation>
</comment>
<dbReference type="SUPFAM" id="SSF161098">
    <property type="entry name" value="MetI-like"/>
    <property type="match status" value="1"/>
</dbReference>
<dbReference type="InterPro" id="IPR043429">
    <property type="entry name" value="ArtM/GltK/GlnP/TcyL/YhdX-like"/>
</dbReference>
<dbReference type="InterPro" id="IPR000515">
    <property type="entry name" value="MetI-like"/>
</dbReference>
<proteinExistence type="inferred from homology"/>
<feature type="transmembrane region" description="Helical" evidence="8">
    <location>
        <begin position="213"/>
        <end position="232"/>
    </location>
</feature>
<evidence type="ECO:0000256" key="8">
    <source>
        <dbReference type="RuleBase" id="RU363032"/>
    </source>
</evidence>
<accession>A0ABM8S414</accession>
<keyword evidence="6 8" id="KW-1133">Transmembrane helix</keyword>
<dbReference type="Pfam" id="PF00528">
    <property type="entry name" value="BPD_transp_1"/>
    <property type="match status" value="1"/>
</dbReference>
<comment type="caution">
    <text evidence="10">The sequence shown here is derived from an EMBL/GenBank/DDBJ whole genome shotgun (WGS) entry which is preliminary data.</text>
</comment>
<sequence>MFKYYLWDWGVFLEPVATGEPTNYLGWLLAGLNNTVVLALSASVIALIVGVVMGVLRTTPYRGLASIGATYVAVFRNVPLIVQLFIWYFVLPEILPSGMGTWIKQLPSMTQMMVSSILCMGLYMGARVCEQIRSGIGTLPEGQRAAAFALGLTLPQTYRYVLLPVALRMVIPTLTSELINVFKNSAVVSTIGLLDLSAQSQQLVEYTSHAYESFALATLIYVAINWIVLAVMRRLERSVRLPGYIGSK</sequence>
<evidence type="ECO:0000256" key="3">
    <source>
        <dbReference type="ARBA" id="ARBA00022448"/>
    </source>
</evidence>
<dbReference type="RefSeq" id="WP_200659447.1">
    <property type="nucleotide sequence ID" value="NZ_CAJNBH010000014.1"/>
</dbReference>
<evidence type="ECO:0000313" key="11">
    <source>
        <dbReference type="Proteomes" id="UP000673821"/>
    </source>
</evidence>
<feature type="transmembrane region" description="Helical" evidence="8">
    <location>
        <begin position="36"/>
        <end position="56"/>
    </location>
</feature>
<dbReference type="EMBL" id="CAJNBH010000014">
    <property type="protein sequence ID" value="CAE6787725.1"/>
    <property type="molecule type" value="Genomic_DNA"/>
</dbReference>